<evidence type="ECO:0000313" key="2">
    <source>
        <dbReference type="Proteomes" id="UP000317717"/>
    </source>
</evidence>
<dbReference type="AlphaFoldDB" id="A0A4Y3JAW6"/>
<accession>A0A4Y3JAW6</accession>
<dbReference type="RefSeq" id="WP_141316750.1">
    <property type="nucleotide sequence ID" value="NZ_BJLJ01000015.1"/>
</dbReference>
<evidence type="ECO:0000313" key="1">
    <source>
        <dbReference type="EMBL" id="GEA69111.1"/>
    </source>
</evidence>
<protein>
    <submittedName>
        <fullName evidence="1">Uncharacterized protein</fullName>
    </submittedName>
</protein>
<sequence>MTIFNPFALYDEEEDVNCRHNQVETVVHSFDGNHLWKCSNCGKKFRNEEIEALKEEYKKNQ</sequence>
<comment type="caution">
    <text evidence="1">The sequence shown here is derived from an EMBL/GenBank/DDBJ whole genome shotgun (WGS) entry which is preliminary data.</text>
</comment>
<reference evidence="1 2" key="1">
    <citation type="submission" date="2019-06" db="EMBL/GenBank/DDBJ databases">
        <title>Whole genome shotgun sequence of Acinetobacter pittii NBRC 110514.</title>
        <authorList>
            <person name="Hosoyama A."/>
            <person name="Uohara A."/>
            <person name="Ohji S."/>
            <person name="Ichikawa N."/>
        </authorList>
    </citation>
    <scope>NUCLEOTIDE SEQUENCE [LARGE SCALE GENOMIC DNA]</scope>
    <source>
        <strain evidence="1 2">NBRC 110514</strain>
    </source>
</reference>
<proteinExistence type="predicted"/>
<dbReference type="EMBL" id="BJLJ01000015">
    <property type="protein sequence ID" value="GEA69111.1"/>
    <property type="molecule type" value="Genomic_DNA"/>
</dbReference>
<gene>
    <name evidence="1" type="ORF">PA3_32690</name>
</gene>
<organism evidence="1 2">
    <name type="scientific">Acinetobacter pittii</name>
    <name type="common">Acinetobacter genomosp. 3</name>
    <dbReference type="NCBI Taxonomy" id="48296"/>
    <lineage>
        <taxon>Bacteria</taxon>
        <taxon>Pseudomonadati</taxon>
        <taxon>Pseudomonadota</taxon>
        <taxon>Gammaproteobacteria</taxon>
        <taxon>Moraxellales</taxon>
        <taxon>Moraxellaceae</taxon>
        <taxon>Acinetobacter</taxon>
        <taxon>Acinetobacter calcoaceticus/baumannii complex</taxon>
    </lineage>
</organism>
<name>A0A4Y3JAW6_ACIPI</name>
<dbReference type="Proteomes" id="UP000317717">
    <property type="component" value="Unassembled WGS sequence"/>
</dbReference>